<gene>
    <name evidence="2" type="ORF">SAMN02745124_03745</name>
</gene>
<keyword evidence="2" id="KW-0489">Methyltransferase</keyword>
<dbReference type="OrthoDB" id="9808140at2"/>
<dbReference type="GO" id="GO:0008168">
    <property type="term" value="F:methyltransferase activity"/>
    <property type="evidence" value="ECO:0007669"/>
    <property type="project" value="UniProtKB-KW"/>
</dbReference>
<dbReference type="SUPFAM" id="SSF53335">
    <property type="entry name" value="S-adenosyl-L-methionine-dependent methyltransferases"/>
    <property type="match status" value="1"/>
</dbReference>
<organism evidence="2 3">
    <name type="scientific">Desulfofustis glycolicus DSM 9705</name>
    <dbReference type="NCBI Taxonomy" id="1121409"/>
    <lineage>
        <taxon>Bacteria</taxon>
        <taxon>Pseudomonadati</taxon>
        <taxon>Thermodesulfobacteriota</taxon>
        <taxon>Desulfobulbia</taxon>
        <taxon>Desulfobulbales</taxon>
        <taxon>Desulfocapsaceae</taxon>
        <taxon>Desulfofustis</taxon>
    </lineage>
</organism>
<dbReference type="STRING" id="1121409.SAMN02745124_03745"/>
<evidence type="ECO:0000259" key="1">
    <source>
        <dbReference type="Pfam" id="PF13649"/>
    </source>
</evidence>
<dbReference type="AlphaFoldDB" id="A0A1M5Y8W7"/>
<accession>A0A1M5Y8W7</accession>
<protein>
    <submittedName>
        <fullName evidence="2">Ubiquinone/menaquinone biosynthesis C-methylase UbiE</fullName>
    </submittedName>
</protein>
<dbReference type="InterPro" id="IPR041698">
    <property type="entry name" value="Methyltransf_25"/>
</dbReference>
<dbReference type="InterPro" id="IPR050508">
    <property type="entry name" value="Methyltransf_Superfamily"/>
</dbReference>
<keyword evidence="2" id="KW-0830">Ubiquinone</keyword>
<dbReference type="Proteomes" id="UP000184139">
    <property type="component" value="Unassembled WGS sequence"/>
</dbReference>
<feature type="domain" description="Methyltransferase" evidence="1">
    <location>
        <begin position="40"/>
        <end position="131"/>
    </location>
</feature>
<keyword evidence="3" id="KW-1185">Reference proteome</keyword>
<name>A0A1M5Y8W7_9BACT</name>
<dbReference type="CDD" id="cd02440">
    <property type="entry name" value="AdoMet_MTases"/>
    <property type="match status" value="1"/>
</dbReference>
<dbReference type="EMBL" id="FQXS01000030">
    <property type="protein sequence ID" value="SHI08396.1"/>
    <property type="molecule type" value="Genomic_DNA"/>
</dbReference>
<reference evidence="2 3" key="1">
    <citation type="submission" date="2016-11" db="EMBL/GenBank/DDBJ databases">
        <authorList>
            <person name="Jaros S."/>
            <person name="Januszkiewicz K."/>
            <person name="Wedrychowicz H."/>
        </authorList>
    </citation>
    <scope>NUCLEOTIDE SEQUENCE [LARGE SCALE GENOMIC DNA]</scope>
    <source>
        <strain evidence="2 3">DSM 9705</strain>
    </source>
</reference>
<dbReference type="Gene3D" id="3.40.50.150">
    <property type="entry name" value="Vaccinia Virus protein VP39"/>
    <property type="match status" value="1"/>
</dbReference>
<evidence type="ECO:0000313" key="3">
    <source>
        <dbReference type="Proteomes" id="UP000184139"/>
    </source>
</evidence>
<proteinExistence type="predicted"/>
<dbReference type="InterPro" id="IPR029063">
    <property type="entry name" value="SAM-dependent_MTases_sf"/>
</dbReference>
<dbReference type="RefSeq" id="WP_073378494.1">
    <property type="nucleotide sequence ID" value="NZ_FQXS01000030.1"/>
</dbReference>
<dbReference type="Pfam" id="PF13649">
    <property type="entry name" value="Methyltransf_25"/>
    <property type="match status" value="1"/>
</dbReference>
<dbReference type="PANTHER" id="PTHR42912">
    <property type="entry name" value="METHYLTRANSFERASE"/>
    <property type="match status" value="1"/>
</dbReference>
<dbReference type="PANTHER" id="PTHR42912:SF80">
    <property type="entry name" value="METHYLTRANSFERASE DOMAIN-CONTAINING PROTEIN"/>
    <property type="match status" value="1"/>
</dbReference>
<sequence length="235" mass="25384">MPLDHYRSIAPLYDRVVSPLLQPVRRDIAAYIRFKGYRRVIDVCCGTGDQLRLLDAPGMELCGIDNSLAMLEQAQKSSSETISYHLLDSEQATFAPGTFDCAIVSFSLHEKHPTAALAVYANSRRMVRPGGSLILADFSRPSATPGGILYGRIAIPLVERLAGRDHYAGYRLWMKHGALEGFLDSRQVASDIICQPFGRSVLCCAVAVTAGGLSLSNSLALLSHALNPANPPANG</sequence>
<keyword evidence="2" id="KW-0808">Transferase</keyword>
<evidence type="ECO:0000313" key="2">
    <source>
        <dbReference type="EMBL" id="SHI08396.1"/>
    </source>
</evidence>
<dbReference type="GO" id="GO:0032259">
    <property type="term" value="P:methylation"/>
    <property type="evidence" value="ECO:0007669"/>
    <property type="project" value="UniProtKB-KW"/>
</dbReference>